<dbReference type="GO" id="GO:0004252">
    <property type="term" value="F:serine-type endopeptidase activity"/>
    <property type="evidence" value="ECO:0007669"/>
    <property type="project" value="InterPro"/>
</dbReference>
<dbReference type="InterPro" id="IPR036852">
    <property type="entry name" value="Peptidase_S8/S53_dom_sf"/>
</dbReference>
<dbReference type="OrthoDB" id="640735at2759"/>
<dbReference type="Gene3D" id="3.40.50.200">
    <property type="entry name" value="Peptidase S8/S53 domain"/>
    <property type="match status" value="1"/>
</dbReference>
<evidence type="ECO:0000313" key="1">
    <source>
        <dbReference type="EMBL" id="URD93177.1"/>
    </source>
</evidence>
<organism evidence="1 2">
    <name type="scientific">Musa troglodytarum</name>
    <name type="common">fe'i banana</name>
    <dbReference type="NCBI Taxonomy" id="320322"/>
    <lineage>
        <taxon>Eukaryota</taxon>
        <taxon>Viridiplantae</taxon>
        <taxon>Streptophyta</taxon>
        <taxon>Embryophyta</taxon>
        <taxon>Tracheophyta</taxon>
        <taxon>Spermatophyta</taxon>
        <taxon>Magnoliopsida</taxon>
        <taxon>Liliopsida</taxon>
        <taxon>Zingiberales</taxon>
        <taxon>Musaceae</taxon>
        <taxon>Musa</taxon>
    </lineage>
</organism>
<keyword evidence="2" id="KW-1185">Reference proteome</keyword>
<name>A0A9E7FFC6_9LILI</name>
<proteinExistence type="predicted"/>
<dbReference type="EMBL" id="CP097505">
    <property type="protein sequence ID" value="URD93177.1"/>
    <property type="molecule type" value="Genomic_DNA"/>
</dbReference>
<protein>
    <submittedName>
        <fullName evidence="1">Uncharacterized protein</fullName>
    </submittedName>
</protein>
<dbReference type="GO" id="GO:0006508">
    <property type="term" value="P:proteolysis"/>
    <property type="evidence" value="ECO:0007669"/>
    <property type="project" value="InterPro"/>
</dbReference>
<sequence length="68" mass="7432">MYLELQLFSKQCIPIGLQLPSNRHLSPPSNIPVEAEVVPRKLAIAFDYGGGHIDPNKAADPGLVYDIC</sequence>
<evidence type="ECO:0000313" key="2">
    <source>
        <dbReference type="Proteomes" id="UP001055439"/>
    </source>
</evidence>
<dbReference type="AlphaFoldDB" id="A0A9E7FFC6"/>
<gene>
    <name evidence="1" type="ORF">MUK42_33335</name>
</gene>
<reference evidence="1" key="1">
    <citation type="submission" date="2022-05" db="EMBL/GenBank/DDBJ databases">
        <title>The Musa troglodytarum L. genome provides insights into the mechanism of non-climacteric behaviour and enrichment of carotenoids.</title>
        <authorList>
            <person name="Wang J."/>
        </authorList>
    </citation>
    <scope>NUCLEOTIDE SEQUENCE</scope>
    <source>
        <tissue evidence="1">Leaf</tissue>
    </source>
</reference>
<accession>A0A9E7FFC6</accession>
<dbReference type="Proteomes" id="UP001055439">
    <property type="component" value="Chromosome 3"/>
</dbReference>